<feature type="region of interest" description="Disordered" evidence="1">
    <location>
        <begin position="56"/>
        <end position="82"/>
    </location>
</feature>
<dbReference type="Proteomes" id="UP000254792">
    <property type="component" value="Chromosome"/>
</dbReference>
<organism evidence="2 3">
    <name type="scientific">Spiroplasma alleghenense</name>
    <dbReference type="NCBI Taxonomy" id="216931"/>
    <lineage>
        <taxon>Bacteria</taxon>
        <taxon>Bacillati</taxon>
        <taxon>Mycoplasmatota</taxon>
        <taxon>Mollicutes</taxon>
        <taxon>Entomoplasmatales</taxon>
        <taxon>Spiroplasmataceae</taxon>
        <taxon>Spiroplasma</taxon>
    </lineage>
</organism>
<protein>
    <recommendedName>
        <fullName evidence="4">Transposase</fullName>
    </recommendedName>
</protein>
<dbReference type="InterPro" id="IPR010921">
    <property type="entry name" value="Trp_repressor/repl_initiator"/>
</dbReference>
<keyword evidence="3" id="KW-1185">Reference proteome</keyword>
<dbReference type="SUPFAM" id="SSF48295">
    <property type="entry name" value="TrpR-like"/>
    <property type="match status" value="1"/>
</dbReference>
<name>A0A345Z4E8_9MOLU</name>
<dbReference type="RefSeq" id="WP_115558373.1">
    <property type="nucleotide sequence ID" value="NZ_CP031376.1"/>
</dbReference>
<evidence type="ECO:0008006" key="4">
    <source>
        <dbReference type="Google" id="ProtNLM"/>
    </source>
</evidence>
<sequence>MANHQGNKSNILSYEQKLEMVKKHFEDNVPLKDLVEMYKVSYSAARNACINYQTKGPESLRNKTGRTFGWKRAKDAPFSEED</sequence>
<dbReference type="AlphaFoldDB" id="A0A345Z4E8"/>
<evidence type="ECO:0000313" key="2">
    <source>
        <dbReference type="EMBL" id="AXK51477.1"/>
    </source>
</evidence>
<evidence type="ECO:0000256" key="1">
    <source>
        <dbReference type="SAM" id="MobiDB-lite"/>
    </source>
</evidence>
<evidence type="ECO:0000313" key="3">
    <source>
        <dbReference type="Proteomes" id="UP000254792"/>
    </source>
</evidence>
<gene>
    <name evidence="2" type="ORF">SALLE_v1c08070</name>
</gene>
<reference evidence="2 3" key="1">
    <citation type="submission" date="2018-07" db="EMBL/GenBank/DDBJ databases">
        <title>Complete genome sequence of Spiroplasma alleghenense PLHS-1 (ATCC 51752).</title>
        <authorList>
            <person name="Chou L."/>
            <person name="Lee T.-Y."/>
            <person name="Tsai Y.-M."/>
            <person name="Kuo C.-H."/>
        </authorList>
    </citation>
    <scope>NUCLEOTIDE SEQUENCE [LARGE SCALE GENOMIC DNA]</scope>
    <source>
        <strain evidence="2 3">PLHS-1</strain>
    </source>
</reference>
<feature type="compositionally biased region" description="Basic and acidic residues" evidence="1">
    <location>
        <begin position="72"/>
        <end position="82"/>
    </location>
</feature>
<dbReference type="OrthoDB" id="389338at2"/>
<dbReference type="GO" id="GO:0043565">
    <property type="term" value="F:sequence-specific DNA binding"/>
    <property type="evidence" value="ECO:0007669"/>
    <property type="project" value="InterPro"/>
</dbReference>
<accession>A0A345Z4E8</accession>
<dbReference type="KEGG" id="salx:SALLE_v1c08070"/>
<proteinExistence type="predicted"/>
<dbReference type="EMBL" id="CP031376">
    <property type="protein sequence ID" value="AXK51477.1"/>
    <property type="molecule type" value="Genomic_DNA"/>
</dbReference>